<comment type="caution">
    <text evidence="3">The sequence shown here is derived from an EMBL/GenBank/DDBJ whole genome shotgun (WGS) entry which is preliminary data.</text>
</comment>
<evidence type="ECO:0000256" key="1">
    <source>
        <dbReference type="SAM" id="SignalP"/>
    </source>
</evidence>
<evidence type="ECO:0000313" key="3">
    <source>
        <dbReference type="EMBL" id="GLI43968.1"/>
    </source>
</evidence>
<dbReference type="InterPro" id="IPR001466">
    <property type="entry name" value="Beta-lactam-related"/>
</dbReference>
<sequence>MSEGQTMTRTIRQWLPVIAFAIAAVLPAAPVQAQAADHAAAQTLLNQYQSQAGPGAGLHAGDGTESWTLTSGTATIFANRPITAEDHFRIASQTKTFTASVVLQLVDEGLVDLDAPIEQYLPGLLTGDYDGNAISVRQMLQHTSGIARDALDAAPGADGTYTLTELVRAGLAQPPQFAPGTGWGYSNVNYFIAGMLIEELTGTTVAEAITARIIEPLGLTGTSFPVPDNGTLPSPYLPGYSGGRLGPFFYWFDTTFNQDMSVNTTAGAMTSTMEDLVAFYRALAAGSVVSADALAEMRTAVPSTAYGADYGLGLMSWDLSCGGQAWGHAGNILTGTSSITMVTDDGRFASLVTNTFIKDPPAPTRVAVLDAALCEGESA</sequence>
<accession>A0A9W6GBY4</accession>
<organism evidence="3 4">
    <name type="scientific">Glycomyces algeriensis</name>
    <dbReference type="NCBI Taxonomy" id="256037"/>
    <lineage>
        <taxon>Bacteria</taxon>
        <taxon>Bacillati</taxon>
        <taxon>Actinomycetota</taxon>
        <taxon>Actinomycetes</taxon>
        <taxon>Glycomycetales</taxon>
        <taxon>Glycomycetaceae</taxon>
        <taxon>Glycomyces</taxon>
    </lineage>
</organism>
<name>A0A9W6GBY4_9ACTN</name>
<dbReference type="Pfam" id="PF00144">
    <property type="entry name" value="Beta-lactamase"/>
    <property type="match status" value="1"/>
</dbReference>
<keyword evidence="3" id="KW-0378">Hydrolase</keyword>
<proteinExistence type="predicted"/>
<evidence type="ECO:0000259" key="2">
    <source>
        <dbReference type="Pfam" id="PF00144"/>
    </source>
</evidence>
<dbReference type="InterPro" id="IPR050491">
    <property type="entry name" value="AmpC-like"/>
</dbReference>
<dbReference type="SUPFAM" id="SSF56601">
    <property type="entry name" value="beta-lactamase/transpeptidase-like"/>
    <property type="match status" value="1"/>
</dbReference>
<gene>
    <name evidence="3" type="ORF">GALLR39Z86_38180</name>
</gene>
<dbReference type="Gene3D" id="3.40.710.10">
    <property type="entry name" value="DD-peptidase/beta-lactamase superfamily"/>
    <property type="match status" value="1"/>
</dbReference>
<dbReference type="InterPro" id="IPR012338">
    <property type="entry name" value="Beta-lactam/transpept-like"/>
</dbReference>
<feature type="chain" id="PRO_5040916755" evidence="1">
    <location>
        <begin position="36"/>
        <end position="379"/>
    </location>
</feature>
<feature type="signal peptide" evidence="1">
    <location>
        <begin position="1"/>
        <end position="35"/>
    </location>
</feature>
<keyword evidence="1" id="KW-0732">Signal</keyword>
<evidence type="ECO:0000313" key="4">
    <source>
        <dbReference type="Proteomes" id="UP001144313"/>
    </source>
</evidence>
<dbReference type="EMBL" id="BSDT01000001">
    <property type="protein sequence ID" value="GLI43968.1"/>
    <property type="molecule type" value="Genomic_DNA"/>
</dbReference>
<dbReference type="AlphaFoldDB" id="A0A9W6GBY4"/>
<reference evidence="3" key="1">
    <citation type="submission" date="2022-12" db="EMBL/GenBank/DDBJ databases">
        <title>Reference genome sequencing for broad-spectrum identification of bacterial and archaeal isolates by mass spectrometry.</title>
        <authorList>
            <person name="Sekiguchi Y."/>
            <person name="Tourlousse D.M."/>
        </authorList>
    </citation>
    <scope>NUCLEOTIDE SEQUENCE</scope>
    <source>
        <strain evidence="3">LLR39Z86</strain>
    </source>
</reference>
<dbReference type="PANTHER" id="PTHR46825:SF7">
    <property type="entry name" value="D-ALANYL-D-ALANINE CARBOXYPEPTIDASE"/>
    <property type="match status" value="1"/>
</dbReference>
<dbReference type="Proteomes" id="UP001144313">
    <property type="component" value="Unassembled WGS sequence"/>
</dbReference>
<feature type="domain" description="Beta-lactamase-related" evidence="2">
    <location>
        <begin position="49"/>
        <end position="364"/>
    </location>
</feature>
<dbReference type="GO" id="GO:0016787">
    <property type="term" value="F:hydrolase activity"/>
    <property type="evidence" value="ECO:0007669"/>
    <property type="project" value="UniProtKB-KW"/>
</dbReference>
<protein>
    <submittedName>
        <fullName evidence="3">Serine hydrolase</fullName>
    </submittedName>
</protein>
<dbReference type="PANTHER" id="PTHR46825">
    <property type="entry name" value="D-ALANYL-D-ALANINE-CARBOXYPEPTIDASE/ENDOPEPTIDASE AMPH"/>
    <property type="match status" value="1"/>
</dbReference>
<keyword evidence="4" id="KW-1185">Reference proteome</keyword>